<dbReference type="PANTHER" id="PTHR22916">
    <property type="entry name" value="GLYCOSYLTRANSFERASE"/>
    <property type="match status" value="1"/>
</dbReference>
<keyword evidence="2" id="KW-0808">Transferase</keyword>
<dbReference type="InterPro" id="IPR029044">
    <property type="entry name" value="Nucleotide-diphossugar_trans"/>
</dbReference>
<keyword evidence="3" id="KW-1185">Reference proteome</keyword>
<dbReference type="EMBL" id="WSRP01000057">
    <property type="protein sequence ID" value="MVX57910.1"/>
    <property type="molecule type" value="Genomic_DNA"/>
</dbReference>
<protein>
    <submittedName>
        <fullName evidence="2">Glycosyltransferase</fullName>
    </submittedName>
</protein>
<evidence type="ECO:0000313" key="3">
    <source>
        <dbReference type="Proteomes" id="UP000472580"/>
    </source>
</evidence>
<sequence length="302" mass="35207">MNGLNKVNINKISIVIASFNYCHYLCNAIESVLAQTYPHFELIIIDDGSSDDSLSIAKKYARRDGRISVFTHPKNANRGLISTLRLGLSMSTGEWIVFLEADDWLERTYIEDKLPFLEGYSCIVNGIILEAESNCDITWQTAYAHRVLNKIHENSNNPKALSCEILRENIIPTFSCVMAKREILLGLDWNTPVEKWLDWYLWIQLFQFEKVFALKKHLTHWRIHRNSQNNRKKIPSYFNDVKKFRASVRKVLASMDTADKSYKLKILNTSLIIFLYRRFYLSSRVVGIIPLLKHVISRINFR</sequence>
<name>A0A6L6YJK6_9BURK</name>
<dbReference type="PANTHER" id="PTHR22916:SF3">
    <property type="entry name" value="UDP-GLCNAC:BETAGAL BETA-1,3-N-ACETYLGLUCOSAMINYLTRANSFERASE-LIKE PROTEIN 1"/>
    <property type="match status" value="1"/>
</dbReference>
<dbReference type="Gene3D" id="3.90.550.10">
    <property type="entry name" value="Spore Coat Polysaccharide Biosynthesis Protein SpsA, Chain A"/>
    <property type="match status" value="1"/>
</dbReference>
<dbReference type="SUPFAM" id="SSF53448">
    <property type="entry name" value="Nucleotide-diphospho-sugar transferases"/>
    <property type="match status" value="1"/>
</dbReference>
<dbReference type="GO" id="GO:0016758">
    <property type="term" value="F:hexosyltransferase activity"/>
    <property type="evidence" value="ECO:0007669"/>
    <property type="project" value="UniProtKB-ARBA"/>
</dbReference>
<gene>
    <name evidence="2" type="ORF">E5987_12040</name>
</gene>
<comment type="caution">
    <text evidence="2">The sequence shown here is derived from an EMBL/GenBank/DDBJ whole genome shotgun (WGS) entry which is preliminary data.</text>
</comment>
<dbReference type="Pfam" id="PF00535">
    <property type="entry name" value="Glycos_transf_2"/>
    <property type="match status" value="1"/>
</dbReference>
<evidence type="ECO:0000313" key="2">
    <source>
        <dbReference type="EMBL" id="MVX57910.1"/>
    </source>
</evidence>
<evidence type="ECO:0000259" key="1">
    <source>
        <dbReference type="Pfam" id="PF00535"/>
    </source>
</evidence>
<feature type="domain" description="Glycosyltransferase 2-like" evidence="1">
    <location>
        <begin position="13"/>
        <end position="184"/>
    </location>
</feature>
<proteinExistence type="predicted"/>
<accession>A0A6L6YJK6</accession>
<dbReference type="InterPro" id="IPR001173">
    <property type="entry name" value="Glyco_trans_2-like"/>
</dbReference>
<dbReference type="OrthoDB" id="8564828at2"/>
<dbReference type="Proteomes" id="UP000472580">
    <property type="component" value="Unassembled WGS sequence"/>
</dbReference>
<dbReference type="AlphaFoldDB" id="A0A6L6YJK6"/>
<dbReference type="RefSeq" id="WP_160336324.1">
    <property type="nucleotide sequence ID" value="NZ_WSRP01000057.1"/>
</dbReference>
<reference evidence="2 3" key="1">
    <citation type="submission" date="2019-12" db="EMBL/GenBank/DDBJ databases">
        <title>Microbes associate with the intestines of laboratory mice.</title>
        <authorList>
            <person name="Navarre W."/>
            <person name="Wong E."/>
        </authorList>
    </citation>
    <scope>NUCLEOTIDE SEQUENCE [LARGE SCALE GENOMIC DNA]</scope>
    <source>
        <strain evidence="2 3">NM82_D38</strain>
    </source>
</reference>
<organism evidence="2 3">
    <name type="scientific">Parasutterella muris</name>
    <dbReference type="NCBI Taxonomy" id="2565572"/>
    <lineage>
        <taxon>Bacteria</taxon>
        <taxon>Pseudomonadati</taxon>
        <taxon>Pseudomonadota</taxon>
        <taxon>Betaproteobacteria</taxon>
        <taxon>Burkholderiales</taxon>
        <taxon>Sutterellaceae</taxon>
        <taxon>Parasutterella</taxon>
    </lineage>
</organism>
<dbReference type="CDD" id="cd00761">
    <property type="entry name" value="Glyco_tranf_GTA_type"/>
    <property type="match status" value="1"/>
</dbReference>